<organism evidence="1">
    <name type="scientific">hydrothermal vent metagenome</name>
    <dbReference type="NCBI Taxonomy" id="652676"/>
    <lineage>
        <taxon>unclassified sequences</taxon>
        <taxon>metagenomes</taxon>
        <taxon>ecological metagenomes</taxon>
    </lineage>
</organism>
<name>A0A3B0XBV9_9ZZZZ</name>
<dbReference type="AlphaFoldDB" id="A0A3B0XBV9"/>
<evidence type="ECO:0000313" key="1">
    <source>
        <dbReference type="EMBL" id="VAW65768.1"/>
    </source>
</evidence>
<reference evidence="1" key="1">
    <citation type="submission" date="2018-06" db="EMBL/GenBank/DDBJ databases">
        <authorList>
            <person name="Zhirakovskaya E."/>
        </authorList>
    </citation>
    <scope>NUCLEOTIDE SEQUENCE</scope>
</reference>
<dbReference type="EMBL" id="UOFJ01000191">
    <property type="protein sequence ID" value="VAW65768.1"/>
    <property type="molecule type" value="Genomic_DNA"/>
</dbReference>
<accession>A0A3B0XBV9</accession>
<proteinExistence type="predicted"/>
<sequence>MQPEGLCPFVGNPRIDMPDGLPFELSEYIELVDLTGRQLREGGKGSIDATELPILQRLGIENDNWKELTRTLLCSCNHDISASLHVTFRKIQKVWLVLFSH</sequence>
<gene>
    <name evidence="1" type="ORF">MNBD_GAMMA10-3094</name>
</gene>
<protein>
    <recommendedName>
        <fullName evidence="2">Transposase</fullName>
    </recommendedName>
</protein>
<evidence type="ECO:0008006" key="2">
    <source>
        <dbReference type="Google" id="ProtNLM"/>
    </source>
</evidence>